<gene>
    <name evidence="2" type="ORF">FEI13_03320</name>
</gene>
<accession>A0A5R8MKT8</accession>
<dbReference type="AlphaFoldDB" id="A0A5R8MKT8"/>
<name>A0A5R8MKT8_9GAMM</name>
<keyword evidence="1" id="KW-0175">Coiled coil</keyword>
<sequence>MARHDDAQKALWALYHHAQLLADACLENRGAIPETAENQQAIEQLRKHRLIFDLDEDRPYSQVSRVVSDLMHHVTQSYQRQVSNADVSGLVEELEHIASAYAAATRTGAQADRELREAQAQELVANLIDTLRQITQQFTGYIHHQFSMVTDLDQRILENKRAITKAQDLNRLFDTLTPNYLAGLAGASDTLQYLLMKVLRRNLDRMRGDLVDATHGLRENLAKLEKDLDTRRYSSLIDVFLTHYERNPGYTPDPSLVEGAVNIPDVCATVAPMDLRATANIEDASQAHSLEEIVSGVLRQKAASLNEEGEDTQAPTKVTDSRNDIVEEPQDPFDTALDNLFEALPHLLEVGPTSALEAYRLLDVEHPEEVWLLAVLQRLQTLMADRAPVPPFELQAHEVERYSGNIEVSDIVFRKEEDACAA</sequence>
<evidence type="ECO:0000313" key="3">
    <source>
        <dbReference type="Proteomes" id="UP000306973"/>
    </source>
</evidence>
<dbReference type="RefSeq" id="WP_138179526.1">
    <property type="nucleotide sequence ID" value="NZ_VBUI01000004.1"/>
</dbReference>
<protein>
    <submittedName>
        <fullName evidence="2">Uncharacterized protein</fullName>
    </submittedName>
</protein>
<proteinExistence type="predicted"/>
<keyword evidence="3" id="KW-1185">Reference proteome</keyword>
<reference evidence="2 3" key="1">
    <citation type="journal article" date="2007" name="Int. J. Syst. Evol. Microbiol.">
        <title>Halomonas saccharevitans sp. nov., Halomonas arcis sp. nov. and Halomonas subterranea sp. nov., halophilic bacteria isolated from hypersaline environments of China.</title>
        <authorList>
            <person name="Xu X.W."/>
            <person name="Wu Y.H."/>
            <person name="Zhou Z."/>
            <person name="Wang C.S."/>
            <person name="Zhou Y.G."/>
            <person name="Zhang H.B."/>
            <person name="Wang Y."/>
            <person name="Wu M."/>
        </authorList>
    </citation>
    <scope>NUCLEOTIDE SEQUENCE [LARGE SCALE GENOMIC DNA]</scope>
    <source>
        <strain evidence="2 3">TBZ3</strain>
    </source>
</reference>
<dbReference type="OrthoDB" id="8565078at2"/>
<evidence type="ECO:0000256" key="1">
    <source>
        <dbReference type="SAM" id="Coils"/>
    </source>
</evidence>
<feature type="coiled-coil region" evidence="1">
    <location>
        <begin position="101"/>
        <end position="137"/>
    </location>
</feature>
<dbReference type="Proteomes" id="UP000306973">
    <property type="component" value="Unassembled WGS sequence"/>
</dbReference>
<organism evidence="2 3">
    <name type="scientific">Halomonas urmiana</name>
    <dbReference type="NCBI Taxonomy" id="490901"/>
    <lineage>
        <taxon>Bacteria</taxon>
        <taxon>Pseudomonadati</taxon>
        <taxon>Pseudomonadota</taxon>
        <taxon>Gammaproteobacteria</taxon>
        <taxon>Oceanospirillales</taxon>
        <taxon>Halomonadaceae</taxon>
        <taxon>Halomonas</taxon>
    </lineage>
</organism>
<evidence type="ECO:0000313" key="2">
    <source>
        <dbReference type="EMBL" id="TLF52749.1"/>
    </source>
</evidence>
<dbReference type="EMBL" id="VBUI01000004">
    <property type="protein sequence ID" value="TLF52749.1"/>
    <property type="molecule type" value="Genomic_DNA"/>
</dbReference>
<comment type="caution">
    <text evidence="2">The sequence shown here is derived from an EMBL/GenBank/DDBJ whole genome shotgun (WGS) entry which is preliminary data.</text>
</comment>